<comment type="caution">
    <text evidence="2">The sequence shown here is derived from an EMBL/GenBank/DDBJ whole genome shotgun (WGS) entry which is preliminary data.</text>
</comment>
<dbReference type="EMBL" id="AFPW01000031">
    <property type="protein sequence ID" value="EGQ13298.1"/>
    <property type="molecule type" value="Genomic_DNA"/>
</dbReference>
<gene>
    <name evidence="2" type="ORF">HMPREF9136_2010</name>
</gene>
<keyword evidence="1" id="KW-0472">Membrane</keyword>
<evidence type="ECO:0000256" key="1">
    <source>
        <dbReference type="SAM" id="Phobius"/>
    </source>
</evidence>
<dbReference type="Proteomes" id="UP000007820">
    <property type="component" value="Unassembled WGS sequence"/>
</dbReference>
<proteinExistence type="predicted"/>
<keyword evidence="1" id="KW-1133">Transmembrane helix</keyword>
<dbReference type="AlphaFoldDB" id="F9D582"/>
<accession>F9D582</accession>
<evidence type="ECO:0000313" key="3">
    <source>
        <dbReference type="Proteomes" id="UP000007820"/>
    </source>
</evidence>
<organism evidence="2 3">
    <name type="scientific">Prevotella dentalis (strain ATCC 49559 / DSM 3688 / JCM 13448 / NCTC 12043 / ES 2772)</name>
    <name type="common">Mitsuokella dentalis</name>
    <dbReference type="NCBI Taxonomy" id="908937"/>
    <lineage>
        <taxon>Bacteria</taxon>
        <taxon>Pseudomonadati</taxon>
        <taxon>Bacteroidota</taxon>
        <taxon>Bacteroidia</taxon>
        <taxon>Bacteroidales</taxon>
        <taxon>Prevotellaceae</taxon>
        <taxon>Prevotella</taxon>
    </lineage>
</organism>
<name>F9D582_PREDD</name>
<reference evidence="2 3" key="1">
    <citation type="submission" date="2011-04" db="EMBL/GenBank/DDBJ databases">
        <authorList>
            <person name="Muzny D."/>
            <person name="Qin X."/>
            <person name="Deng J."/>
            <person name="Jiang H."/>
            <person name="Liu Y."/>
            <person name="Qu J."/>
            <person name="Song X.-Z."/>
            <person name="Zhang L."/>
            <person name="Thornton R."/>
            <person name="Coyle M."/>
            <person name="Francisco L."/>
            <person name="Jackson L."/>
            <person name="Javaid M."/>
            <person name="Korchina V."/>
            <person name="Kovar C."/>
            <person name="Mata R."/>
            <person name="Mathew T."/>
            <person name="Ngo R."/>
            <person name="Nguyen L."/>
            <person name="Nguyen N."/>
            <person name="Okwuonu G."/>
            <person name="Ongeri F."/>
            <person name="Pham C."/>
            <person name="Simmons D."/>
            <person name="Wilczek-Boney K."/>
            <person name="Hale W."/>
            <person name="Jakkamsetti A."/>
            <person name="Pham P."/>
            <person name="Ruth R."/>
            <person name="San Lucas F."/>
            <person name="Warren J."/>
            <person name="Zhang J."/>
            <person name="Zhao Z."/>
            <person name="Zhou C."/>
            <person name="Zhu D."/>
            <person name="Lee S."/>
            <person name="Bess C."/>
            <person name="Blankenburg K."/>
            <person name="Forbes L."/>
            <person name="Fu Q."/>
            <person name="Gubbala S."/>
            <person name="Hirani K."/>
            <person name="Jayaseelan J.C."/>
            <person name="Lara F."/>
            <person name="Munidasa M."/>
            <person name="Palculict T."/>
            <person name="Patil S."/>
            <person name="Pu L.-L."/>
            <person name="Saada N."/>
            <person name="Tang L."/>
            <person name="Weissenberger G."/>
            <person name="Zhu Y."/>
            <person name="Hemphill L."/>
            <person name="Shang Y."/>
            <person name="Youmans B."/>
            <person name="Ayvaz T."/>
            <person name="Ross M."/>
            <person name="Santibanez J."/>
            <person name="Aqrawi P."/>
            <person name="Gross S."/>
            <person name="Joshi V."/>
            <person name="Fowler G."/>
            <person name="Nazareth L."/>
            <person name="Reid J."/>
            <person name="Worley K."/>
            <person name="Petrosino J."/>
            <person name="Highlander S."/>
            <person name="Gibbs R."/>
        </authorList>
    </citation>
    <scope>NUCLEOTIDE SEQUENCE [LARGE SCALE GENOMIC DNA]</scope>
    <source>
        <strain evidence="2 3">DSM 3688</strain>
    </source>
</reference>
<keyword evidence="1" id="KW-0812">Transmembrane</keyword>
<protein>
    <submittedName>
        <fullName evidence="2">Glutathione-regulated potassium-efflux system protein</fullName>
    </submittedName>
</protein>
<evidence type="ECO:0000313" key="2">
    <source>
        <dbReference type="EMBL" id="EGQ13298.1"/>
    </source>
</evidence>
<feature type="transmembrane region" description="Helical" evidence="1">
    <location>
        <begin position="6"/>
        <end position="22"/>
    </location>
</feature>
<sequence>MLLKFWTYLGVIYYIGSSLFISNDLSNSNSGWVSNIGTSFFSTSEGSMEAFLPRG</sequence>